<dbReference type="Gene3D" id="3.40.50.450">
    <property type="match status" value="1"/>
</dbReference>
<dbReference type="Proteomes" id="UP001057474">
    <property type="component" value="Chromosome"/>
</dbReference>
<dbReference type="InterPro" id="IPR005269">
    <property type="entry name" value="LOG"/>
</dbReference>
<dbReference type="EMBL" id="CP071527">
    <property type="protein sequence ID" value="USQ14591.1"/>
    <property type="molecule type" value="Genomic_DNA"/>
</dbReference>
<evidence type="ECO:0000256" key="3">
    <source>
        <dbReference type="RuleBase" id="RU363015"/>
    </source>
</evidence>
<keyword evidence="3" id="KW-0378">Hydrolase</keyword>
<dbReference type="PANTHER" id="PTHR31223">
    <property type="entry name" value="LOG FAMILY PROTEIN YJL055W"/>
    <property type="match status" value="1"/>
</dbReference>
<accession>A0ABY4YAD8</accession>
<keyword evidence="5" id="KW-1185">Reference proteome</keyword>
<keyword evidence="3" id="KW-0203">Cytokinin biosynthesis</keyword>
<evidence type="ECO:0000313" key="5">
    <source>
        <dbReference type="Proteomes" id="UP001057474"/>
    </source>
</evidence>
<gene>
    <name evidence="4" type="ORF">J2N86_04575</name>
</gene>
<dbReference type="EC" id="3.2.2.n1" evidence="3"/>
<dbReference type="SUPFAM" id="SSF102405">
    <property type="entry name" value="MCP/YpsA-like"/>
    <property type="match status" value="1"/>
</dbReference>
<evidence type="ECO:0000256" key="2">
    <source>
        <dbReference type="ARBA" id="ARBA00006763"/>
    </source>
</evidence>
<sequence length="199" mass="21640">MKSVCVYLGANSGNNNQFSEAVVLLAKELAAMGLTLIYGGSSLGMMGLLATTVKEHGGKTIGIITKNLIEKEKPLDLLDELHIVDTMQERKRMMQQMADVFIVMPGGLGTLEEAFETWNAIKIGEIKKSIGFLNINGYFDGLFSFIGTCEQNGLLLKKDANIPIVQPNVPSLLAQIIPPSKEVIEVTNPSIDMGQPQFI</sequence>
<dbReference type="InterPro" id="IPR031100">
    <property type="entry name" value="LOG_fam"/>
</dbReference>
<reference evidence="4" key="1">
    <citation type="submission" date="2021-03" db="EMBL/GenBank/DDBJ databases">
        <title>Legionella lytica PCM 2298.</title>
        <authorList>
            <person name="Koper P."/>
        </authorList>
    </citation>
    <scope>NUCLEOTIDE SEQUENCE</scope>
    <source>
        <strain evidence="4">PCM 2298</strain>
    </source>
</reference>
<evidence type="ECO:0000313" key="4">
    <source>
        <dbReference type="EMBL" id="USQ14591.1"/>
    </source>
</evidence>
<dbReference type="Pfam" id="PF03641">
    <property type="entry name" value="Lysine_decarbox"/>
    <property type="match status" value="1"/>
</dbReference>
<name>A0ABY4YAD8_9GAMM</name>
<proteinExistence type="inferred from homology"/>
<dbReference type="PANTHER" id="PTHR31223:SF70">
    <property type="entry name" value="LOG FAMILY PROTEIN YJL055W"/>
    <property type="match status" value="1"/>
</dbReference>
<evidence type="ECO:0000256" key="1">
    <source>
        <dbReference type="ARBA" id="ARBA00000274"/>
    </source>
</evidence>
<organism evidence="4 5">
    <name type="scientific">Legionella lytica</name>
    <dbReference type="NCBI Taxonomy" id="96232"/>
    <lineage>
        <taxon>Bacteria</taxon>
        <taxon>Pseudomonadati</taxon>
        <taxon>Pseudomonadota</taxon>
        <taxon>Gammaproteobacteria</taxon>
        <taxon>Legionellales</taxon>
        <taxon>Legionellaceae</taxon>
        <taxon>Legionella</taxon>
    </lineage>
</organism>
<dbReference type="NCBIfam" id="TIGR00730">
    <property type="entry name" value="Rossman fold protein, TIGR00730 family"/>
    <property type="match status" value="1"/>
</dbReference>
<comment type="similarity">
    <text evidence="2 3">Belongs to the LOG family.</text>
</comment>
<protein>
    <recommendedName>
        <fullName evidence="3">Cytokinin riboside 5'-monophosphate phosphoribohydrolase</fullName>
        <ecNumber evidence="3">3.2.2.n1</ecNumber>
    </recommendedName>
</protein>
<comment type="catalytic activity">
    <reaction evidence="1">
        <text>AMP + H2O = D-ribose 5-phosphate + adenine</text>
        <dbReference type="Rhea" id="RHEA:20129"/>
        <dbReference type="ChEBI" id="CHEBI:15377"/>
        <dbReference type="ChEBI" id="CHEBI:16708"/>
        <dbReference type="ChEBI" id="CHEBI:78346"/>
        <dbReference type="ChEBI" id="CHEBI:456215"/>
        <dbReference type="EC" id="3.2.2.4"/>
    </reaction>
</comment>
<dbReference type="RefSeq" id="WP_252581189.1">
    <property type="nucleotide sequence ID" value="NZ_CP071527.1"/>
</dbReference>